<dbReference type="GO" id="GO:0005886">
    <property type="term" value="C:plasma membrane"/>
    <property type="evidence" value="ECO:0007669"/>
    <property type="project" value="UniProtKB-SubCell"/>
</dbReference>
<evidence type="ECO:0000256" key="9">
    <source>
        <dbReference type="ARBA" id="ARBA00023098"/>
    </source>
</evidence>
<sequence length="139" mass="15683">MKKFYIIGFLILMLFDTLAQISFKLASIHAMPLTFDVDWLFRVFGHPWIYGAFIGYIGAFFIWMNLLKHAPIGPAFAASHLELITVMFLSIWLFNEPLTFTKVTGAILIFAGVCFLAKDEEESHSRADKKVADGKCGAK</sequence>
<evidence type="ECO:0000256" key="3">
    <source>
        <dbReference type="ARBA" id="ARBA00022516"/>
    </source>
</evidence>
<name>A0A1Y4YQD2_ACINO</name>
<evidence type="ECO:0000259" key="11">
    <source>
        <dbReference type="Pfam" id="PF00892"/>
    </source>
</evidence>
<evidence type="ECO:0000313" key="13">
    <source>
        <dbReference type="Proteomes" id="UP000027208"/>
    </source>
</evidence>
<protein>
    <recommendedName>
        <fullName evidence="11">EamA domain-containing protein</fullName>
    </recommendedName>
</protein>
<keyword evidence="10" id="KW-0472">Membrane</keyword>
<comment type="caution">
    <text evidence="12">The sequence shown here is derived from an EMBL/GenBank/DDBJ whole genome shotgun (WGS) entry which is preliminary data.</text>
</comment>
<evidence type="ECO:0000256" key="10">
    <source>
        <dbReference type="ARBA" id="ARBA00023136"/>
    </source>
</evidence>
<keyword evidence="5" id="KW-0441">Lipid A biosynthesis</keyword>
<keyword evidence="2" id="KW-1003">Cell membrane</keyword>
<evidence type="ECO:0000256" key="6">
    <source>
        <dbReference type="ARBA" id="ARBA00022692"/>
    </source>
</evidence>
<dbReference type="InterPro" id="IPR000390">
    <property type="entry name" value="Small_drug/metabolite_transptr"/>
</dbReference>
<evidence type="ECO:0000256" key="5">
    <source>
        <dbReference type="ARBA" id="ARBA00022556"/>
    </source>
</evidence>
<dbReference type="GO" id="GO:0009245">
    <property type="term" value="P:lipid A biosynthetic process"/>
    <property type="evidence" value="ECO:0007669"/>
    <property type="project" value="UniProtKB-KW"/>
</dbReference>
<feature type="domain" description="EamA" evidence="11">
    <location>
        <begin position="27"/>
        <end position="116"/>
    </location>
</feature>
<comment type="subcellular location">
    <subcellularLocation>
        <location evidence="1">Cell membrane</location>
        <topology evidence="1">Multi-pass membrane protein</topology>
    </subcellularLocation>
</comment>
<dbReference type="InterPro" id="IPR037185">
    <property type="entry name" value="EmrE-like"/>
</dbReference>
<dbReference type="EMBL" id="JMUI01000003">
    <property type="protein sequence ID" value="KDM57233.1"/>
    <property type="molecule type" value="Genomic_DNA"/>
</dbReference>
<evidence type="ECO:0000256" key="2">
    <source>
        <dbReference type="ARBA" id="ARBA00022475"/>
    </source>
</evidence>
<accession>A0A1Y4YQD2</accession>
<dbReference type="InterPro" id="IPR000620">
    <property type="entry name" value="EamA_dom"/>
</dbReference>
<evidence type="ECO:0000256" key="7">
    <source>
        <dbReference type="ARBA" id="ARBA00022985"/>
    </source>
</evidence>
<gene>
    <name evidence="12" type="ORF">AE32_01344</name>
</gene>
<dbReference type="Gene3D" id="1.10.3730.20">
    <property type="match status" value="1"/>
</dbReference>
<keyword evidence="4" id="KW-0997">Cell inner membrane</keyword>
<evidence type="ECO:0000256" key="4">
    <source>
        <dbReference type="ARBA" id="ARBA00022519"/>
    </source>
</evidence>
<dbReference type="PANTHER" id="PTHR30561:SF9">
    <property type="entry name" value="4-AMINO-4-DEOXY-L-ARABINOSE-PHOSPHOUNDECAPRENOL FLIPPASE SUBUNIT ARNF-RELATED"/>
    <property type="match status" value="1"/>
</dbReference>
<dbReference type="STRING" id="106654.B7L44_13440"/>
<keyword evidence="3" id="KW-0444">Lipid biosynthesis</keyword>
<evidence type="ECO:0000313" key="12">
    <source>
        <dbReference type="EMBL" id="KDM57233.1"/>
    </source>
</evidence>
<keyword evidence="6" id="KW-0812">Transmembrane</keyword>
<evidence type="ECO:0000256" key="1">
    <source>
        <dbReference type="ARBA" id="ARBA00004651"/>
    </source>
</evidence>
<dbReference type="SUPFAM" id="SSF103481">
    <property type="entry name" value="Multidrug resistance efflux transporter EmrE"/>
    <property type="match status" value="1"/>
</dbReference>
<keyword evidence="9" id="KW-0443">Lipid metabolism</keyword>
<dbReference type="GO" id="GO:0022857">
    <property type="term" value="F:transmembrane transporter activity"/>
    <property type="evidence" value="ECO:0007669"/>
    <property type="project" value="InterPro"/>
</dbReference>
<dbReference type="PANTHER" id="PTHR30561">
    <property type="entry name" value="SMR FAMILY PROTON-DEPENDENT DRUG EFFLUX TRANSPORTER SUGE"/>
    <property type="match status" value="1"/>
</dbReference>
<keyword evidence="7" id="KW-0448">Lipopolysaccharide biosynthesis</keyword>
<dbReference type="GO" id="GO:0009103">
    <property type="term" value="P:lipopolysaccharide biosynthetic process"/>
    <property type="evidence" value="ECO:0007669"/>
    <property type="project" value="UniProtKB-KW"/>
</dbReference>
<dbReference type="AlphaFoldDB" id="A0A1Y4YQD2"/>
<evidence type="ECO:0000256" key="8">
    <source>
        <dbReference type="ARBA" id="ARBA00022989"/>
    </source>
</evidence>
<dbReference type="Pfam" id="PF00892">
    <property type="entry name" value="EamA"/>
    <property type="match status" value="1"/>
</dbReference>
<dbReference type="RefSeq" id="WP_004887867.1">
    <property type="nucleotide sequence ID" value="NZ_BBTU01000039.1"/>
</dbReference>
<keyword evidence="8" id="KW-1133">Transmembrane helix</keyword>
<organism evidence="12 13">
    <name type="scientific">Acinetobacter nosocomialis</name>
    <dbReference type="NCBI Taxonomy" id="106654"/>
    <lineage>
        <taxon>Bacteria</taxon>
        <taxon>Pseudomonadati</taxon>
        <taxon>Pseudomonadota</taxon>
        <taxon>Gammaproteobacteria</taxon>
        <taxon>Moraxellales</taxon>
        <taxon>Moraxellaceae</taxon>
        <taxon>Acinetobacter</taxon>
        <taxon>Acinetobacter calcoaceticus/baumannii complex</taxon>
    </lineage>
</organism>
<reference evidence="12 13" key="1">
    <citation type="submission" date="2014-04" db="EMBL/GenBank/DDBJ databases">
        <title>The Genome Sequence of Acinetobacter baumanii BIDMC 57.</title>
        <authorList>
            <consortium name="The Broad Institute Genomics Platform"/>
            <consortium name="The Broad Institute Genome Sequencing Center for Infectious Disease"/>
            <person name="Murphy C."/>
            <person name="Cosimi L."/>
            <person name="Cerqueira G."/>
            <person name="Feldgarden M."/>
            <person name="Earl A."/>
            <person name="Spencer M.D."/>
            <person name="Fodor A."/>
            <person name="Sautter R.L."/>
            <person name="Hung D."/>
            <person name="Onderdonk A.B."/>
            <person name="Ernst C."/>
            <person name="Delaney M."/>
            <person name="DuBois A."/>
            <person name="Young S.K."/>
            <person name="Zeng Q."/>
            <person name="Gargeya S."/>
            <person name="Abouelleil A."/>
            <person name="Alvarado L."/>
            <person name="Chapman S.B."/>
            <person name="Gainer-Dewar J."/>
            <person name="Goldberg J."/>
            <person name="Griggs A."/>
            <person name="Gujja S."/>
            <person name="Hansen M."/>
            <person name="Howarth C."/>
            <person name="Imamovic A."/>
            <person name="Larimer J."/>
            <person name="Pearson M."/>
            <person name="Poon T.W."/>
            <person name="Priest M."/>
            <person name="Roberts A."/>
            <person name="Saif S."/>
            <person name="Shea T."/>
            <person name="Sykes S."/>
            <person name="Wortman J."/>
            <person name="Nusbaum C."/>
            <person name="Birren B."/>
        </authorList>
    </citation>
    <scope>NUCLEOTIDE SEQUENCE [LARGE SCALE GENOMIC DNA]</scope>
    <source>
        <strain evidence="12 13">BIDMC 57</strain>
    </source>
</reference>
<dbReference type="Proteomes" id="UP000027208">
    <property type="component" value="Unassembled WGS sequence"/>
</dbReference>
<proteinExistence type="predicted"/>